<dbReference type="InterPro" id="IPR052206">
    <property type="entry name" value="Retinol_saturase"/>
</dbReference>
<dbReference type="AlphaFoldDB" id="A0A382Q0K1"/>
<keyword evidence="1" id="KW-0285">Flavoprotein</keyword>
<evidence type="ECO:0000256" key="2">
    <source>
        <dbReference type="ARBA" id="ARBA00022729"/>
    </source>
</evidence>
<keyword evidence="2" id="KW-0732">Signal</keyword>
<reference evidence="6" key="1">
    <citation type="submission" date="2018-05" db="EMBL/GenBank/DDBJ databases">
        <authorList>
            <person name="Lanie J.A."/>
            <person name="Ng W.-L."/>
            <person name="Kazmierczak K.M."/>
            <person name="Andrzejewski T.M."/>
            <person name="Davidsen T.M."/>
            <person name="Wayne K.J."/>
            <person name="Tettelin H."/>
            <person name="Glass J.I."/>
            <person name="Rusch D."/>
            <person name="Podicherti R."/>
            <person name="Tsui H.-C.T."/>
            <person name="Winkler M.E."/>
        </authorList>
    </citation>
    <scope>NUCLEOTIDE SEQUENCE</scope>
</reference>
<dbReference type="Pfam" id="PF13450">
    <property type="entry name" value="NAD_binding_8"/>
    <property type="match status" value="1"/>
</dbReference>
<evidence type="ECO:0000313" key="6">
    <source>
        <dbReference type="EMBL" id="SVC78540.1"/>
    </source>
</evidence>
<feature type="non-terminal residue" evidence="6">
    <location>
        <position position="172"/>
    </location>
</feature>
<keyword evidence="5" id="KW-0520">NAD</keyword>
<dbReference type="EMBL" id="UINC01110794">
    <property type="protein sequence ID" value="SVC78540.1"/>
    <property type="molecule type" value="Genomic_DNA"/>
</dbReference>
<dbReference type="InterPro" id="IPR036188">
    <property type="entry name" value="FAD/NAD-bd_sf"/>
</dbReference>
<sequence length="172" mass="19968">MKKWSGWRSEYASNKYDVIIIGSGISGLTSGILLAKEGKKVLILEKHFKAGGWTHTFKRDNYEWDVGIHYIGEVHNPNSPVRKLFDLVSDGKLEWHKMGNNYDRIIFPDKQYNFVAPREQFIQDMVGYFPGTENKMRKYIQMVDEAVKSGQSYFANKALPNWLGNFTYNKMT</sequence>
<dbReference type="SUPFAM" id="SSF51905">
    <property type="entry name" value="FAD/NAD(P)-binding domain"/>
    <property type="match status" value="1"/>
</dbReference>
<protein>
    <recommendedName>
        <fullName evidence="7">FAD-dependent oxidoreductase</fullName>
    </recommendedName>
</protein>
<evidence type="ECO:0000256" key="1">
    <source>
        <dbReference type="ARBA" id="ARBA00022630"/>
    </source>
</evidence>
<accession>A0A382Q0K1</accession>
<keyword evidence="4" id="KW-0521">NADP</keyword>
<evidence type="ECO:0000256" key="3">
    <source>
        <dbReference type="ARBA" id="ARBA00022827"/>
    </source>
</evidence>
<gene>
    <name evidence="6" type="ORF">METZ01_LOCUS331394</name>
</gene>
<evidence type="ECO:0008006" key="7">
    <source>
        <dbReference type="Google" id="ProtNLM"/>
    </source>
</evidence>
<proteinExistence type="predicted"/>
<keyword evidence="3" id="KW-0274">FAD</keyword>
<organism evidence="6">
    <name type="scientific">marine metagenome</name>
    <dbReference type="NCBI Taxonomy" id="408172"/>
    <lineage>
        <taxon>unclassified sequences</taxon>
        <taxon>metagenomes</taxon>
        <taxon>ecological metagenomes</taxon>
    </lineage>
</organism>
<dbReference type="PANTHER" id="PTHR46091:SF3">
    <property type="entry name" value="AMINE OXIDASE DOMAIN-CONTAINING PROTEIN"/>
    <property type="match status" value="1"/>
</dbReference>
<name>A0A382Q0K1_9ZZZZ</name>
<dbReference type="Gene3D" id="3.50.50.60">
    <property type="entry name" value="FAD/NAD(P)-binding domain"/>
    <property type="match status" value="1"/>
</dbReference>
<evidence type="ECO:0000256" key="5">
    <source>
        <dbReference type="ARBA" id="ARBA00023027"/>
    </source>
</evidence>
<evidence type="ECO:0000256" key="4">
    <source>
        <dbReference type="ARBA" id="ARBA00022857"/>
    </source>
</evidence>
<dbReference type="PANTHER" id="PTHR46091">
    <property type="entry name" value="BLR7054 PROTEIN"/>
    <property type="match status" value="1"/>
</dbReference>